<proteinExistence type="predicted"/>
<dbReference type="OrthoDB" id="9806585at2"/>
<dbReference type="Gene3D" id="3.30.1540.10">
    <property type="entry name" value="formyl-coa transferase, domain 3"/>
    <property type="match status" value="1"/>
</dbReference>
<dbReference type="RefSeq" id="WP_138617972.1">
    <property type="nucleotide sequence ID" value="NZ_VCAO01000003.1"/>
</dbReference>
<dbReference type="Pfam" id="PF02515">
    <property type="entry name" value="CoA_transf_3"/>
    <property type="match status" value="1"/>
</dbReference>
<dbReference type="InterPro" id="IPR023606">
    <property type="entry name" value="CoA-Trfase_III_dom_1_sf"/>
</dbReference>
<gene>
    <name evidence="1" type="ORF">FEV51_08785</name>
</gene>
<protein>
    <submittedName>
        <fullName evidence="1">Carnitine dehydratase</fullName>
    </submittedName>
</protein>
<dbReference type="EMBL" id="VCAO01000003">
    <property type="protein sequence ID" value="TMM48364.1"/>
    <property type="molecule type" value="Genomic_DNA"/>
</dbReference>
<dbReference type="SUPFAM" id="SSF89796">
    <property type="entry name" value="CoA-transferase family III (CaiB/BaiF)"/>
    <property type="match status" value="1"/>
</dbReference>
<keyword evidence="2" id="KW-1185">Reference proteome</keyword>
<name>A0A5S3P5Y2_9SPHN</name>
<evidence type="ECO:0000313" key="1">
    <source>
        <dbReference type="EMBL" id="TMM48364.1"/>
    </source>
</evidence>
<dbReference type="InterPro" id="IPR050509">
    <property type="entry name" value="CoA-transferase_III"/>
</dbReference>
<dbReference type="Gene3D" id="3.40.50.10540">
    <property type="entry name" value="Crotonobetainyl-coa:carnitine coa-transferase, domain 1"/>
    <property type="match status" value="1"/>
</dbReference>
<dbReference type="Proteomes" id="UP000309668">
    <property type="component" value="Unassembled WGS sequence"/>
</dbReference>
<comment type="caution">
    <text evidence="1">The sequence shown here is derived from an EMBL/GenBank/DDBJ whole genome shotgun (WGS) entry which is preliminary data.</text>
</comment>
<dbReference type="InterPro" id="IPR044855">
    <property type="entry name" value="CoA-Trfase_III_dom3_sf"/>
</dbReference>
<evidence type="ECO:0000313" key="2">
    <source>
        <dbReference type="Proteomes" id="UP000309668"/>
    </source>
</evidence>
<dbReference type="PANTHER" id="PTHR48228">
    <property type="entry name" value="SUCCINYL-COA--D-CITRAMALATE COA-TRANSFERASE"/>
    <property type="match status" value="1"/>
</dbReference>
<organism evidence="1 2">
    <name type="scientific">Qipengyuania marisflavi</name>
    <dbReference type="NCBI Taxonomy" id="2486356"/>
    <lineage>
        <taxon>Bacteria</taxon>
        <taxon>Pseudomonadati</taxon>
        <taxon>Pseudomonadota</taxon>
        <taxon>Alphaproteobacteria</taxon>
        <taxon>Sphingomonadales</taxon>
        <taxon>Erythrobacteraceae</taxon>
        <taxon>Qipengyuania</taxon>
    </lineage>
</organism>
<accession>A0A5S3P5Y2</accession>
<dbReference type="AlphaFoldDB" id="A0A5S3P5Y2"/>
<dbReference type="InterPro" id="IPR003673">
    <property type="entry name" value="CoA-Trfase_fam_III"/>
</dbReference>
<dbReference type="GO" id="GO:0003824">
    <property type="term" value="F:catalytic activity"/>
    <property type="evidence" value="ECO:0007669"/>
    <property type="project" value="InterPro"/>
</dbReference>
<reference evidence="1 2" key="1">
    <citation type="submission" date="2019-05" db="EMBL/GenBank/DDBJ databases">
        <title>Erythrobacter marisflavi sp. nov., isolated from isolated from water of an estuary environment.</title>
        <authorList>
            <person name="Yoon J.-H."/>
        </authorList>
    </citation>
    <scope>NUCLEOTIDE SEQUENCE [LARGE SCALE GENOMIC DNA]</scope>
    <source>
        <strain evidence="1 2">KEM-5</strain>
    </source>
</reference>
<sequence length="416" mass="45241">MYDLLTGLSVLEVSSFVASPTAGLYCAQMGAEVIRVDHKVGGLDYDRYMLTREGRSLSWENLNRAKKSVALDLRSDEGRELLLELARATGQVITNLPEQSFLSHAAMSAGRPDQVPELVSVRIMGWHDGRQAMDFTVNAASGYPLMCGPEDWPGDANAATPPPVNQVLPAWDFITGAYSAFALLAALRHRDATGQGSELRVPLGDVAIGTVANSGAMAEMLYRGDDRERLGNAIWGAFGRDFTSRDGTRFMVAALTAKQWAGLVRAFAVQETIAVLEGELDVRFADGDDPRFQHRRRLFVLFQDVAGALDWAELERRMTAESCTFERYRTMHQAAQDPVLVADNPLFGPSPANPSGFAYPAPRSFANIPGQTPADPAPAPYLGEHTEQVLAERLGLSSGTIGDLVDRGIARLSDKE</sequence>
<dbReference type="PANTHER" id="PTHR48228:SF5">
    <property type="entry name" value="ALPHA-METHYLACYL-COA RACEMASE"/>
    <property type="match status" value="1"/>
</dbReference>